<feature type="transmembrane region" description="Helical" evidence="1">
    <location>
        <begin position="6"/>
        <end position="27"/>
    </location>
</feature>
<dbReference type="EMBL" id="VVXK01000012">
    <property type="protein sequence ID" value="KAA2369200.1"/>
    <property type="molecule type" value="Genomic_DNA"/>
</dbReference>
<dbReference type="AlphaFoldDB" id="A0A5B3G6Y5"/>
<keyword evidence="1" id="KW-0472">Membrane</keyword>
<dbReference type="RefSeq" id="WP_149887467.1">
    <property type="nucleotide sequence ID" value="NZ_VVXK01000012.1"/>
</dbReference>
<proteinExistence type="predicted"/>
<gene>
    <name evidence="2" type="ORF">F2Y13_09450</name>
</gene>
<comment type="caution">
    <text evidence="2">The sequence shown here is derived from an EMBL/GenBank/DDBJ whole genome shotgun (WGS) entry which is preliminary data.</text>
</comment>
<sequence>MTETLLMLYAMFAAAGTFALLSLLGAAELHARRRRCRDAALRAKYLRIVMLYLLAGEGPAPRFPMIRRAGARLLLVETVAGLAGVTYGLDAAPLRRIVAEYGLDAWLLRRTARSRGYRRARCLLLLSRLPVGAAAADCAARYAASRNRYVRFQSLMVRLEADPSTALRLMAEYPEPFSACEVGEIMAVLRRGMLPIAYEPLIGSPSRNLRIVGLNIVRQFGIEEAERLLLRIVSGDEDPELVREALYTLCALRRPLTRRAVSGRLSAMPPAERKALLRYVVAEGYSPGPLRRLLDERERPYYESLVQTYKRSLA</sequence>
<organism evidence="2 3">
    <name type="scientific">Alistipes shahii</name>
    <dbReference type="NCBI Taxonomy" id="328814"/>
    <lineage>
        <taxon>Bacteria</taxon>
        <taxon>Pseudomonadati</taxon>
        <taxon>Bacteroidota</taxon>
        <taxon>Bacteroidia</taxon>
        <taxon>Bacteroidales</taxon>
        <taxon>Rikenellaceae</taxon>
        <taxon>Alistipes</taxon>
    </lineage>
</organism>
<evidence type="ECO:0000256" key="1">
    <source>
        <dbReference type="SAM" id="Phobius"/>
    </source>
</evidence>
<accession>A0A5B3G6Y5</accession>
<evidence type="ECO:0008006" key="4">
    <source>
        <dbReference type="Google" id="ProtNLM"/>
    </source>
</evidence>
<dbReference type="Proteomes" id="UP000323567">
    <property type="component" value="Unassembled WGS sequence"/>
</dbReference>
<keyword evidence="1" id="KW-0812">Transmembrane</keyword>
<evidence type="ECO:0000313" key="2">
    <source>
        <dbReference type="EMBL" id="KAA2369200.1"/>
    </source>
</evidence>
<protein>
    <recommendedName>
        <fullName evidence="4">HEAT repeat domain-containing protein</fullName>
    </recommendedName>
</protein>
<name>A0A5B3G6Y5_9BACT</name>
<evidence type="ECO:0000313" key="3">
    <source>
        <dbReference type="Proteomes" id="UP000323567"/>
    </source>
</evidence>
<reference evidence="2 3" key="1">
    <citation type="journal article" date="2019" name="Nat. Med.">
        <title>A library of human gut bacterial isolates paired with longitudinal multiomics data enables mechanistic microbiome research.</title>
        <authorList>
            <person name="Poyet M."/>
            <person name="Groussin M."/>
            <person name="Gibbons S.M."/>
            <person name="Avila-Pacheco J."/>
            <person name="Jiang X."/>
            <person name="Kearney S.M."/>
            <person name="Perrotta A.R."/>
            <person name="Berdy B."/>
            <person name="Zhao S."/>
            <person name="Lieberman T.D."/>
            <person name="Swanson P.K."/>
            <person name="Smith M."/>
            <person name="Roesemann S."/>
            <person name="Alexander J.E."/>
            <person name="Rich S.A."/>
            <person name="Livny J."/>
            <person name="Vlamakis H."/>
            <person name="Clish C."/>
            <person name="Bullock K."/>
            <person name="Deik A."/>
            <person name="Scott J."/>
            <person name="Pierce K.A."/>
            <person name="Xavier R.J."/>
            <person name="Alm E.J."/>
        </authorList>
    </citation>
    <scope>NUCLEOTIDE SEQUENCE [LARGE SCALE GENOMIC DNA]</scope>
    <source>
        <strain evidence="2 3">BIOML-A2</strain>
    </source>
</reference>
<keyword evidence="1" id="KW-1133">Transmembrane helix</keyword>